<feature type="repeat" description="ANK" evidence="3">
    <location>
        <begin position="888"/>
        <end position="920"/>
    </location>
</feature>
<feature type="repeat" description="ANK" evidence="3">
    <location>
        <begin position="689"/>
        <end position="721"/>
    </location>
</feature>
<feature type="repeat" description="ANK" evidence="3">
    <location>
        <begin position="280"/>
        <end position="312"/>
    </location>
</feature>
<comment type="caution">
    <text evidence="4">The sequence shown here is derived from an EMBL/GenBank/DDBJ whole genome shotgun (WGS) entry which is preliminary data.</text>
</comment>
<dbReference type="PROSITE" id="PS50088">
    <property type="entry name" value="ANK_REPEAT"/>
    <property type="match status" value="15"/>
</dbReference>
<organism evidence="4 5">
    <name type="scientific">Paralvinella palmiformis</name>
    <dbReference type="NCBI Taxonomy" id="53620"/>
    <lineage>
        <taxon>Eukaryota</taxon>
        <taxon>Metazoa</taxon>
        <taxon>Spiralia</taxon>
        <taxon>Lophotrochozoa</taxon>
        <taxon>Annelida</taxon>
        <taxon>Polychaeta</taxon>
        <taxon>Sedentaria</taxon>
        <taxon>Canalipalpata</taxon>
        <taxon>Terebellida</taxon>
        <taxon>Terebelliformia</taxon>
        <taxon>Alvinellidae</taxon>
        <taxon>Paralvinella</taxon>
    </lineage>
</organism>
<reference evidence="4" key="1">
    <citation type="journal article" date="2023" name="Mol. Biol. Evol.">
        <title>Third-Generation Sequencing Reveals the Adaptive Role of the Epigenome in Three Deep-Sea Polychaetes.</title>
        <authorList>
            <person name="Perez M."/>
            <person name="Aroh O."/>
            <person name="Sun Y."/>
            <person name="Lan Y."/>
            <person name="Juniper S.K."/>
            <person name="Young C.R."/>
            <person name="Angers B."/>
            <person name="Qian P.Y."/>
        </authorList>
    </citation>
    <scope>NUCLEOTIDE SEQUENCE</scope>
    <source>
        <strain evidence="4">P08H-3</strain>
    </source>
</reference>
<evidence type="ECO:0000256" key="1">
    <source>
        <dbReference type="ARBA" id="ARBA00022737"/>
    </source>
</evidence>
<feature type="repeat" description="ANK" evidence="3">
    <location>
        <begin position="544"/>
        <end position="576"/>
    </location>
</feature>
<dbReference type="Pfam" id="PF13637">
    <property type="entry name" value="Ank_4"/>
    <property type="match status" value="1"/>
</dbReference>
<keyword evidence="5" id="KW-1185">Reference proteome</keyword>
<dbReference type="InterPro" id="IPR036770">
    <property type="entry name" value="Ankyrin_rpt-contain_sf"/>
</dbReference>
<dbReference type="InterPro" id="IPR002110">
    <property type="entry name" value="Ankyrin_rpt"/>
</dbReference>
<evidence type="ECO:0000313" key="4">
    <source>
        <dbReference type="EMBL" id="KAK2153575.1"/>
    </source>
</evidence>
<dbReference type="EMBL" id="JAODUP010000292">
    <property type="protein sequence ID" value="KAK2153575.1"/>
    <property type="molecule type" value="Genomic_DNA"/>
</dbReference>
<evidence type="ECO:0000256" key="3">
    <source>
        <dbReference type="PROSITE-ProRule" id="PRU00023"/>
    </source>
</evidence>
<dbReference type="PANTHER" id="PTHR24198">
    <property type="entry name" value="ANKYRIN REPEAT AND PROTEIN KINASE DOMAIN-CONTAINING PROTEIN"/>
    <property type="match status" value="1"/>
</dbReference>
<evidence type="ECO:0000313" key="5">
    <source>
        <dbReference type="Proteomes" id="UP001208570"/>
    </source>
</evidence>
<sequence>MAENGPTFGLTNDDLQDLHEDILDRNEDGVRGILNKFSGQGALIRKLCCTEVDLEPAAHDHMMNRRPLTAIHRAALIDSHGILDAILTSLGDVDIDIPLRRSGYTPLHVAITAGVLPAVNYLTSLGASLVAKDADGRSAMHMAAENGHKDVMTLLCVRGGSVNALTNMDRTPLHVASASGHSDVVDFLLNKGADPNGKDQDGRTPLHDAQIANNPEISYALVGRGADVNATDRTGCSPIHFWILNRRTADKGCRQQHPGPFPALSTLVNSGADVNLGDRNGDTGLHLAVDTDNLRLIEFLLNQSTDVNLVNNLGRTALFCAKSPDVARLLIQVGSAANLCDSSRNNILHVYAGSDDVTAAVLEAAIENGAEIDAQNGEGQTPLHRACAAGSREKIELLLRSGARSDILDRRNQSVLHVTLVRCEESLALWLLNRNDVNININNPDNDGNTLLHLAARFGNIEVVNFLTSRDVPVSVRNKSDQTAATLAAQGRHLDCLRLLLQRGGCIDPELGAAVLLSYVKVGDIHMVEVLLDQVSCNVVKDEYGRTALHVALERESLDMSRILLDHGADVNILDNNDRCPLHVASRHLPTLDPLLSPLVHSHLRNDFDSAGNTPLHYGIVGCRIDGLKTLVGAGCQLIRKNRAGRTAAHCLLDRSLAGGDSAPETDTAAKLEYTCTECPECVDQRDIDNNSLLHAAVRTDNIHVLQTLLRHAPAINVINNRRLTPLHCACANGNSKMASLLLDYDADPDIIDNEGRSAIFSAVLRRDTDLVLSLSRRGADINIQDPDGKTCLMVAMEMGQSGMCEEILLEIHPDVSLVDNRGRSLLHYAARYCSASVADIVLDQGADVSIQDSSMMTPLHAASANDDCDVMASLLTTDIRIDACDERGNSALHLCSERGSYNHVKQLLDRGADPEIANGVGRTAAHLAATAKDADVIELLIANEADIDVTDYDGNTPLALSIVHGNVEISSDLLDQGADASIRNASGDTVLHHATRMSHLDRKLLKLLVRRCGGCLEATNSSGQTPLEILKSRTDLDLDGIALDVGLE</sequence>
<feature type="repeat" description="ANK" evidence="3">
    <location>
        <begin position="168"/>
        <end position="200"/>
    </location>
</feature>
<feature type="repeat" description="ANK" evidence="3">
    <location>
        <begin position="102"/>
        <end position="134"/>
    </location>
</feature>
<dbReference type="Pfam" id="PF12796">
    <property type="entry name" value="Ank_2"/>
    <property type="match status" value="7"/>
</dbReference>
<evidence type="ECO:0000256" key="2">
    <source>
        <dbReference type="ARBA" id="ARBA00023043"/>
    </source>
</evidence>
<keyword evidence="2 3" id="KW-0040">ANK repeat</keyword>
<feature type="repeat" description="ANK" evidence="3">
    <location>
        <begin position="822"/>
        <end position="854"/>
    </location>
</feature>
<dbReference type="Gene3D" id="1.25.40.20">
    <property type="entry name" value="Ankyrin repeat-containing domain"/>
    <property type="match status" value="7"/>
</dbReference>
<dbReference type="Proteomes" id="UP001208570">
    <property type="component" value="Unassembled WGS sequence"/>
</dbReference>
<name>A0AAD9JJF7_9ANNE</name>
<dbReference type="PRINTS" id="PR01415">
    <property type="entry name" value="ANKYRIN"/>
</dbReference>
<feature type="repeat" description="ANK" evidence="3">
    <location>
        <begin position="447"/>
        <end position="479"/>
    </location>
</feature>
<dbReference type="Pfam" id="PF00023">
    <property type="entry name" value="Ank"/>
    <property type="match status" value="1"/>
</dbReference>
<dbReference type="SMART" id="SM00248">
    <property type="entry name" value="ANK"/>
    <property type="match status" value="26"/>
</dbReference>
<feature type="repeat" description="ANK" evidence="3">
    <location>
        <begin position="921"/>
        <end position="953"/>
    </location>
</feature>
<keyword evidence="1" id="KW-0677">Repeat</keyword>
<protein>
    <submittedName>
        <fullName evidence="4">Uncharacterized protein</fullName>
    </submittedName>
</protein>
<accession>A0AAD9JJF7</accession>
<feature type="repeat" description="ANK" evidence="3">
    <location>
        <begin position="378"/>
        <end position="410"/>
    </location>
</feature>
<dbReference type="PROSITE" id="PS50297">
    <property type="entry name" value="ANK_REP_REGION"/>
    <property type="match status" value="14"/>
</dbReference>
<feature type="repeat" description="ANK" evidence="3">
    <location>
        <begin position="722"/>
        <end position="754"/>
    </location>
</feature>
<feature type="repeat" description="ANK" evidence="3">
    <location>
        <begin position="135"/>
        <end position="167"/>
    </location>
</feature>
<feature type="repeat" description="ANK" evidence="3">
    <location>
        <begin position="755"/>
        <end position="787"/>
    </location>
</feature>
<dbReference type="PANTHER" id="PTHR24198:SF165">
    <property type="entry name" value="ANKYRIN REPEAT-CONTAINING PROTEIN-RELATED"/>
    <property type="match status" value="1"/>
</dbReference>
<dbReference type="AlphaFoldDB" id="A0AAD9JJF7"/>
<gene>
    <name evidence="4" type="ORF">LSH36_292g03022</name>
</gene>
<proteinExistence type="predicted"/>
<feature type="repeat" description="ANK" evidence="3">
    <location>
        <begin position="954"/>
        <end position="986"/>
    </location>
</feature>
<dbReference type="SUPFAM" id="SSF48403">
    <property type="entry name" value="Ankyrin repeat"/>
    <property type="match status" value="3"/>
</dbReference>
<feature type="repeat" description="ANK" evidence="3">
    <location>
        <begin position="201"/>
        <end position="233"/>
    </location>
</feature>